<name>A0A9X1Q833_STRM4</name>
<organism evidence="2 3">
    <name type="scientific">Streptomyces muensis</name>
    <dbReference type="NCBI Taxonomy" id="1077944"/>
    <lineage>
        <taxon>Bacteria</taxon>
        <taxon>Bacillati</taxon>
        <taxon>Actinomycetota</taxon>
        <taxon>Actinomycetes</taxon>
        <taxon>Kitasatosporales</taxon>
        <taxon>Streptomycetaceae</taxon>
        <taxon>Streptomyces</taxon>
    </lineage>
</organism>
<feature type="region of interest" description="Disordered" evidence="1">
    <location>
        <begin position="84"/>
        <end position="210"/>
    </location>
</feature>
<gene>
    <name evidence="2" type="ORF">L0P92_43485</name>
</gene>
<dbReference type="AlphaFoldDB" id="A0A9X1Q833"/>
<comment type="caution">
    <text evidence="2">The sequence shown here is derived from an EMBL/GenBank/DDBJ whole genome shotgun (WGS) entry which is preliminary data.</text>
</comment>
<feature type="compositionally biased region" description="Gly residues" evidence="1">
    <location>
        <begin position="190"/>
        <end position="210"/>
    </location>
</feature>
<reference evidence="2" key="1">
    <citation type="submission" date="2022-01" db="EMBL/GenBank/DDBJ databases">
        <title>Draft Genome Sequences of Seven Type Strains of the Genus Streptomyces.</title>
        <authorList>
            <person name="Aziz S."/>
            <person name="Coretto E."/>
            <person name="Chronakova A."/>
            <person name="Sproer C."/>
            <person name="Huber K."/>
            <person name="Nouioui I."/>
            <person name="Gross H."/>
        </authorList>
    </citation>
    <scope>NUCLEOTIDE SEQUENCE</scope>
    <source>
        <strain evidence="2">DSM 103493</strain>
    </source>
</reference>
<feature type="non-terminal residue" evidence="2">
    <location>
        <position position="210"/>
    </location>
</feature>
<evidence type="ECO:0000313" key="3">
    <source>
        <dbReference type="Proteomes" id="UP001139384"/>
    </source>
</evidence>
<keyword evidence="3" id="KW-1185">Reference proteome</keyword>
<dbReference type="EMBL" id="JAKEIP010000489">
    <property type="protein sequence ID" value="MCF1600353.1"/>
    <property type="molecule type" value="Genomic_DNA"/>
</dbReference>
<dbReference type="Proteomes" id="UP001139384">
    <property type="component" value="Unassembled WGS sequence"/>
</dbReference>
<feature type="compositionally biased region" description="Low complexity" evidence="1">
    <location>
        <begin position="98"/>
        <end position="109"/>
    </location>
</feature>
<proteinExistence type="predicted"/>
<evidence type="ECO:0000256" key="1">
    <source>
        <dbReference type="SAM" id="MobiDB-lite"/>
    </source>
</evidence>
<protein>
    <submittedName>
        <fullName evidence="2">Uncharacterized protein</fullName>
    </submittedName>
</protein>
<feature type="compositionally biased region" description="Gly residues" evidence="1">
    <location>
        <begin position="84"/>
        <end position="97"/>
    </location>
</feature>
<evidence type="ECO:0000313" key="2">
    <source>
        <dbReference type="EMBL" id="MCF1600353.1"/>
    </source>
</evidence>
<accession>A0A9X1Q833</accession>
<feature type="compositionally biased region" description="Low complexity" evidence="1">
    <location>
        <begin position="126"/>
        <end position="142"/>
    </location>
</feature>
<sequence>MNARLTLLGTVAPGVAESEVFRLALQHAVGELGALGGMIHLRGPMSALRLVSTAGLPPALTRSWEIIDQEGPLAPARALHEGGGVWVPMGTSGGTGAAGTSPAGSAPGGPARPVPGSPTGHPTRPAPGSAPGFPAGSAPGFAAGSGLGSPAGPAPGSPAGSVPGSRTGSTAGSAAPFPFGPRPHSSAGSPAGGGGRGADGEGGAGPVSYT</sequence>